<dbReference type="Gene3D" id="3.30.40.10">
    <property type="entry name" value="Zinc/RING finger domain, C3HC4 (zinc finger)"/>
    <property type="match status" value="1"/>
</dbReference>
<dbReference type="PROSITE" id="PS50089">
    <property type="entry name" value="ZF_RING_2"/>
    <property type="match status" value="1"/>
</dbReference>
<dbReference type="RefSeq" id="XP_065646761.1">
    <property type="nucleotide sequence ID" value="XM_065790689.1"/>
</dbReference>
<evidence type="ECO:0000259" key="11">
    <source>
        <dbReference type="PROSITE" id="PS50089"/>
    </source>
</evidence>
<dbReference type="InterPro" id="IPR038718">
    <property type="entry name" value="SNF2-like_sf"/>
</dbReference>
<dbReference type="InterPro" id="IPR013083">
    <property type="entry name" value="Znf_RING/FYVE/PHD"/>
</dbReference>
<dbReference type="Proteomes" id="UP001652625">
    <property type="component" value="Chromosome 02"/>
</dbReference>
<dbReference type="Pfam" id="PF13923">
    <property type="entry name" value="zf-C3HC4_2"/>
    <property type="match status" value="1"/>
</dbReference>
<dbReference type="SMART" id="SM00910">
    <property type="entry name" value="HIRAN"/>
    <property type="match status" value="1"/>
</dbReference>
<keyword evidence="3" id="KW-0547">Nucleotide-binding</keyword>
<dbReference type="InterPro" id="IPR001841">
    <property type="entry name" value="Znf_RING"/>
</dbReference>
<dbReference type="Pfam" id="PF00271">
    <property type="entry name" value="Helicase_C"/>
    <property type="match status" value="1"/>
</dbReference>
<dbReference type="PROSITE" id="PS51192">
    <property type="entry name" value="HELICASE_ATP_BIND_1"/>
    <property type="match status" value="1"/>
</dbReference>
<dbReference type="PROSITE" id="PS00518">
    <property type="entry name" value="ZF_RING_1"/>
    <property type="match status" value="1"/>
</dbReference>
<keyword evidence="5" id="KW-0378">Hydrolase</keyword>
<evidence type="ECO:0000256" key="10">
    <source>
        <dbReference type="PROSITE-ProRule" id="PRU00175"/>
    </source>
</evidence>
<accession>A0ABM4BCT6</accession>
<dbReference type="PANTHER" id="PTHR45626:SF17">
    <property type="entry name" value="HELICASE-LIKE TRANSCRIPTION FACTOR"/>
    <property type="match status" value="1"/>
</dbReference>
<evidence type="ECO:0000259" key="13">
    <source>
        <dbReference type="PROSITE" id="PS51194"/>
    </source>
</evidence>
<dbReference type="PANTHER" id="PTHR45626">
    <property type="entry name" value="TRANSCRIPTION TERMINATION FACTOR 2-RELATED"/>
    <property type="match status" value="1"/>
</dbReference>
<feature type="domain" description="Helicase ATP-binding" evidence="12">
    <location>
        <begin position="478"/>
        <end position="607"/>
    </location>
</feature>
<evidence type="ECO:0000256" key="6">
    <source>
        <dbReference type="ARBA" id="ARBA00022806"/>
    </source>
</evidence>
<dbReference type="InterPro" id="IPR014905">
    <property type="entry name" value="HIRAN"/>
</dbReference>
<dbReference type="Gene3D" id="3.40.50.300">
    <property type="entry name" value="P-loop containing nucleotide triphosphate hydrolases"/>
    <property type="match status" value="1"/>
</dbReference>
<evidence type="ECO:0000313" key="15">
    <source>
        <dbReference type="RefSeq" id="XP_065646761.1"/>
    </source>
</evidence>
<reference evidence="14" key="1">
    <citation type="submission" date="2025-05" db="UniProtKB">
        <authorList>
            <consortium name="RefSeq"/>
        </authorList>
    </citation>
    <scope>NUCLEOTIDE SEQUENCE [LARGE SCALE GENOMIC DNA]</scope>
</reference>
<gene>
    <name evidence="15" type="primary">LOC100209468</name>
</gene>
<evidence type="ECO:0000256" key="4">
    <source>
        <dbReference type="ARBA" id="ARBA00022771"/>
    </source>
</evidence>
<feature type="domain" description="Helicase C-terminal" evidence="13">
    <location>
        <begin position="831"/>
        <end position="993"/>
    </location>
</feature>
<reference evidence="15" key="2">
    <citation type="submission" date="2025-08" db="UniProtKB">
        <authorList>
            <consortium name="RefSeq"/>
        </authorList>
    </citation>
    <scope>IDENTIFICATION</scope>
</reference>
<name>A0ABM4BCT6_HYDVU</name>
<dbReference type="CDD" id="cd16509">
    <property type="entry name" value="RING-HC_HLTF"/>
    <property type="match status" value="1"/>
</dbReference>
<sequence length="1005" mass="114471">MISSQLVLSDSEDEENAEILYGHFTADIVGIRYYNGRVNNKEMVSLYREPLNQYDKNAIRVDNVSGQQVGHIKKEQAAVLAIVMDKKYAKVEGVVPFGRNNKFSMQCDISLYGVPGENMDKCFALMEANGYRLNGGVNESFIRQPSWGSSWAMSQINQQKKKSAYVANKFSAGKLIKLSKEKVNKELESLFENLTDVAKLQSKEPSQIVKTSLYPHQKQALGWMSSCENSTDLPPFWKCVDKWYCNSCTNFMTETRPSSLNGGLLADDMGVGKTLSMIALIATNYRHKKPLVDIKSQSTKRKHCDNSILISDDDVLLNIPENDDKLLDSPQNDKISLSISSYENPLHPNLEDNKYKVKKMRINKNCKSRPTNKSNIKKDISENNTVTIASSRSRRSAAKKPCYTFSSDESGDELQSSVKFNLVHKNVCRIDKTDDSITDVAFEDGAVKNNIVADKSVKDNIDKENSPSFNCTRVEFPGPRATLIVCPVSVLSNWQEQIKMHLIENSLDVYTYYGNDKMQDPEKLSKKDVVLTTYQTLCSDFKVSSTLHKVKWLRVILDESHVIRNTSTSQSKACLALDAERRWLITGTPVQNSIKDLWSVVNFLRIEPFTKREWWTRSVERPIQNNEKGSIKRLQKLMSIISLRRTKSNKVNGKSLIELPEKTIFIQKIKLTKEERDLYNMFKNEGRSILESYVKENSLNENFAHVLVVLMRLRQLCCHPKLCMQIVDFASKFSHPTSSTEFVKKLQQILAVLLSSGDEECPVCLDSLNQPVITHCAHLFCKQCIEDVIRTDKPKCPLCRNEVTKDKLVEPEVNEDNPSITCSEKWSSSSKVDTLITLLNKEREENACRKHLVVSQFSSFLDLLEKPLSESHYKFVRLDGKMSFQQRNTAISLFSSVSDNSPTIMLLSLKAGGLGINLTKATRVFLMDPAWNPATEDQCFDRCHRLGQIDEVKIYKFIVEDSVEEKMLELQEKKRELMSNAFGKMETAKEKQKRRILDAQNLLDL</sequence>
<keyword evidence="9" id="KW-0539">Nucleus</keyword>
<dbReference type="SMART" id="SM00487">
    <property type="entry name" value="DEXDc"/>
    <property type="match status" value="1"/>
</dbReference>
<proteinExistence type="predicted"/>
<keyword evidence="8" id="KW-0067">ATP-binding</keyword>
<evidence type="ECO:0000256" key="5">
    <source>
        <dbReference type="ARBA" id="ARBA00022801"/>
    </source>
</evidence>
<evidence type="ECO:0000313" key="14">
    <source>
        <dbReference type="Proteomes" id="UP001652625"/>
    </source>
</evidence>
<dbReference type="InterPro" id="IPR050628">
    <property type="entry name" value="SNF2_RAD54_helicase_TF"/>
</dbReference>
<keyword evidence="4 10" id="KW-0863">Zinc-finger</keyword>
<dbReference type="CDD" id="cd18793">
    <property type="entry name" value="SF2_C_SNF"/>
    <property type="match status" value="1"/>
</dbReference>
<dbReference type="InterPro" id="IPR000330">
    <property type="entry name" value="SNF2_N"/>
</dbReference>
<dbReference type="InterPro" id="IPR014001">
    <property type="entry name" value="Helicase_ATP-bd"/>
</dbReference>
<comment type="subcellular location">
    <subcellularLocation>
        <location evidence="1">Nucleus</location>
    </subcellularLocation>
</comment>
<evidence type="ECO:0000259" key="12">
    <source>
        <dbReference type="PROSITE" id="PS51192"/>
    </source>
</evidence>
<evidence type="ECO:0000256" key="9">
    <source>
        <dbReference type="ARBA" id="ARBA00023242"/>
    </source>
</evidence>
<dbReference type="SMART" id="SM00490">
    <property type="entry name" value="HELICc"/>
    <property type="match status" value="1"/>
</dbReference>
<dbReference type="SMART" id="SM00184">
    <property type="entry name" value="RING"/>
    <property type="match status" value="1"/>
</dbReference>
<evidence type="ECO:0000256" key="8">
    <source>
        <dbReference type="ARBA" id="ARBA00022840"/>
    </source>
</evidence>
<dbReference type="InterPro" id="IPR027417">
    <property type="entry name" value="P-loop_NTPase"/>
</dbReference>
<dbReference type="PROSITE" id="PS51194">
    <property type="entry name" value="HELICASE_CTER"/>
    <property type="match status" value="1"/>
</dbReference>
<evidence type="ECO:0000256" key="1">
    <source>
        <dbReference type="ARBA" id="ARBA00004123"/>
    </source>
</evidence>
<evidence type="ECO:0000256" key="7">
    <source>
        <dbReference type="ARBA" id="ARBA00022833"/>
    </source>
</evidence>
<dbReference type="InterPro" id="IPR017907">
    <property type="entry name" value="Znf_RING_CS"/>
</dbReference>
<dbReference type="Pfam" id="PF08797">
    <property type="entry name" value="HIRAN"/>
    <property type="match status" value="1"/>
</dbReference>
<evidence type="ECO:0000256" key="2">
    <source>
        <dbReference type="ARBA" id="ARBA00022723"/>
    </source>
</evidence>
<dbReference type="GeneID" id="100209468"/>
<dbReference type="Pfam" id="PF00176">
    <property type="entry name" value="SNF2-rel_dom"/>
    <property type="match status" value="1"/>
</dbReference>
<dbReference type="SUPFAM" id="SSF57850">
    <property type="entry name" value="RING/U-box"/>
    <property type="match status" value="1"/>
</dbReference>
<dbReference type="Gene3D" id="3.40.50.10810">
    <property type="entry name" value="Tandem AAA-ATPase domain"/>
    <property type="match status" value="2"/>
</dbReference>
<organism evidence="14 15">
    <name type="scientific">Hydra vulgaris</name>
    <name type="common">Hydra</name>
    <name type="synonym">Hydra attenuata</name>
    <dbReference type="NCBI Taxonomy" id="6087"/>
    <lineage>
        <taxon>Eukaryota</taxon>
        <taxon>Metazoa</taxon>
        <taxon>Cnidaria</taxon>
        <taxon>Hydrozoa</taxon>
        <taxon>Hydroidolina</taxon>
        <taxon>Anthoathecata</taxon>
        <taxon>Aplanulata</taxon>
        <taxon>Hydridae</taxon>
        <taxon>Hydra</taxon>
    </lineage>
</organism>
<protein>
    <submittedName>
        <fullName evidence="15">Helicase-like transcription factor isoform X2</fullName>
    </submittedName>
</protein>
<keyword evidence="14" id="KW-1185">Reference proteome</keyword>
<keyword evidence="2" id="KW-0479">Metal-binding</keyword>
<dbReference type="Gene3D" id="3.30.70.2330">
    <property type="match status" value="1"/>
</dbReference>
<keyword evidence="7" id="KW-0862">Zinc</keyword>
<dbReference type="SUPFAM" id="SSF52540">
    <property type="entry name" value="P-loop containing nucleoside triphosphate hydrolases"/>
    <property type="match status" value="2"/>
</dbReference>
<dbReference type="InterPro" id="IPR049730">
    <property type="entry name" value="SNF2/RAD54-like_C"/>
</dbReference>
<feature type="domain" description="RING-type" evidence="11">
    <location>
        <begin position="761"/>
        <end position="800"/>
    </location>
</feature>
<keyword evidence="6" id="KW-0347">Helicase</keyword>
<evidence type="ECO:0000256" key="3">
    <source>
        <dbReference type="ARBA" id="ARBA00022741"/>
    </source>
</evidence>
<dbReference type="InterPro" id="IPR001650">
    <property type="entry name" value="Helicase_C-like"/>
</dbReference>